<dbReference type="Pfam" id="PF00112">
    <property type="entry name" value="Peptidase_C1"/>
    <property type="match status" value="1"/>
</dbReference>
<protein>
    <submittedName>
        <fullName evidence="4">Cathepsin L1</fullName>
    </submittedName>
</protein>
<dbReference type="InterPro" id="IPR013201">
    <property type="entry name" value="Prot_inhib_I29"/>
</dbReference>
<comment type="caution">
    <text evidence="4">The sequence shown here is derived from an EMBL/GenBank/DDBJ whole genome shotgun (WGS) entry which is preliminary data.</text>
</comment>
<proteinExistence type="inferred from homology"/>
<accession>A0A8J6G5X4</accession>
<evidence type="ECO:0000313" key="5">
    <source>
        <dbReference type="Proteomes" id="UP000710432"/>
    </source>
</evidence>
<organism evidence="4 5">
    <name type="scientific">Microtus ochrogaster</name>
    <name type="common">Prairie vole</name>
    <dbReference type="NCBI Taxonomy" id="79684"/>
    <lineage>
        <taxon>Eukaryota</taxon>
        <taxon>Metazoa</taxon>
        <taxon>Chordata</taxon>
        <taxon>Craniata</taxon>
        <taxon>Vertebrata</taxon>
        <taxon>Euteleostomi</taxon>
        <taxon>Mammalia</taxon>
        <taxon>Eutheria</taxon>
        <taxon>Euarchontoglires</taxon>
        <taxon>Glires</taxon>
        <taxon>Rodentia</taxon>
        <taxon>Myomorpha</taxon>
        <taxon>Muroidea</taxon>
        <taxon>Cricetidae</taxon>
        <taxon>Arvicolinae</taxon>
        <taxon>Microtus</taxon>
    </lineage>
</organism>
<dbReference type="PANTHER" id="PTHR12411">
    <property type="entry name" value="CYSTEINE PROTEASE FAMILY C1-RELATED"/>
    <property type="match status" value="1"/>
</dbReference>
<dbReference type="Proteomes" id="UP000710432">
    <property type="component" value="Unassembled WGS sequence"/>
</dbReference>
<dbReference type="EMBL" id="JAATJU010024800">
    <property type="protein sequence ID" value="KAH0504860.1"/>
    <property type="molecule type" value="Genomic_DNA"/>
</dbReference>
<dbReference type="SMART" id="SM00848">
    <property type="entry name" value="Inhibitor_I29"/>
    <property type="match status" value="1"/>
</dbReference>
<evidence type="ECO:0000256" key="2">
    <source>
        <dbReference type="SAM" id="SignalP"/>
    </source>
</evidence>
<gene>
    <name evidence="4" type="ORF">LTLLF_180060</name>
</gene>
<evidence type="ECO:0000256" key="1">
    <source>
        <dbReference type="ARBA" id="ARBA00008455"/>
    </source>
</evidence>
<keyword evidence="2" id="KW-0732">Signal</keyword>
<dbReference type="Gene3D" id="3.90.70.10">
    <property type="entry name" value="Cysteine proteinases"/>
    <property type="match status" value="1"/>
</dbReference>
<dbReference type="AlphaFoldDB" id="A0A8J6G5X4"/>
<feature type="domain" description="Cathepsin propeptide inhibitor" evidence="3">
    <location>
        <begin position="30"/>
        <end position="83"/>
    </location>
</feature>
<reference evidence="4" key="1">
    <citation type="submission" date="2020-03" db="EMBL/GenBank/DDBJ databases">
        <title>Studies in the Genomics of Life Span.</title>
        <authorList>
            <person name="Glass D."/>
        </authorList>
    </citation>
    <scope>NUCLEOTIDE SEQUENCE</scope>
    <source>
        <strain evidence="4">LTLLF</strain>
        <tissue evidence="4">Muscle</tissue>
    </source>
</reference>
<dbReference type="Pfam" id="PF08246">
    <property type="entry name" value="Inhibitor_I29"/>
    <property type="match status" value="1"/>
</dbReference>
<dbReference type="InterPro" id="IPR013128">
    <property type="entry name" value="Peptidase_C1A"/>
</dbReference>
<evidence type="ECO:0000259" key="3">
    <source>
        <dbReference type="SMART" id="SM00848"/>
    </source>
</evidence>
<dbReference type="GO" id="GO:0006508">
    <property type="term" value="P:proteolysis"/>
    <property type="evidence" value="ECO:0007669"/>
    <property type="project" value="InterPro"/>
</dbReference>
<evidence type="ECO:0000313" key="4">
    <source>
        <dbReference type="EMBL" id="KAH0504860.1"/>
    </source>
</evidence>
<feature type="signal peptide" evidence="2">
    <location>
        <begin position="1"/>
        <end position="18"/>
    </location>
</feature>
<dbReference type="SUPFAM" id="SSF54001">
    <property type="entry name" value="Cysteine proteinases"/>
    <property type="match status" value="1"/>
</dbReference>
<dbReference type="GO" id="GO:0008234">
    <property type="term" value="F:cysteine-type peptidase activity"/>
    <property type="evidence" value="ECO:0007669"/>
    <property type="project" value="InterPro"/>
</dbReference>
<name>A0A8J6G5X4_MICOH</name>
<comment type="similarity">
    <text evidence="1">Belongs to the peptidase C1 family.</text>
</comment>
<feature type="chain" id="PRO_5035255666" evidence="2">
    <location>
        <begin position="19"/>
        <end position="209"/>
    </location>
</feature>
<dbReference type="InterPro" id="IPR000668">
    <property type="entry name" value="Peptidase_C1A_C"/>
</dbReference>
<dbReference type="InterPro" id="IPR038765">
    <property type="entry name" value="Papain-like_cys_pep_sf"/>
</dbReference>
<sequence length="209" mass="23433">MSSALYLTILFLGVVALAAPTFDSSFDAQWYKWKMKHGRTYNPREEEQWRAIWEKNMKMTQLYSGENLGKHGFTTKISTSGEVESNTEELKVLKNGFQNQKHRNGVLQESQQKEIPRQTCGWEREKLQISSGGPGSVQCLLDFFFGTSGSLEGQMSQETGKLVSLSERSLADCSLPQHNQGCKAGLRHRAFQGELGARTQRAPTHSKSG</sequence>